<keyword evidence="3" id="KW-1185">Reference proteome</keyword>
<evidence type="ECO:0000313" key="3">
    <source>
        <dbReference type="Proteomes" id="UP001151287"/>
    </source>
</evidence>
<evidence type="ECO:0000313" key="2">
    <source>
        <dbReference type="EMBL" id="KAJ1689533.1"/>
    </source>
</evidence>
<gene>
    <name evidence="2" type="ORF">LUZ63_013688</name>
</gene>
<dbReference type="OrthoDB" id="672058at2759"/>
<reference evidence="2" key="1">
    <citation type="journal article" date="2022" name="Cell">
        <title>Repeat-based holocentromeres influence genome architecture and karyotype evolution.</title>
        <authorList>
            <person name="Hofstatter P.G."/>
            <person name="Thangavel G."/>
            <person name="Lux T."/>
            <person name="Neumann P."/>
            <person name="Vondrak T."/>
            <person name="Novak P."/>
            <person name="Zhang M."/>
            <person name="Costa L."/>
            <person name="Castellani M."/>
            <person name="Scott A."/>
            <person name="Toegelov H."/>
            <person name="Fuchs J."/>
            <person name="Mata-Sucre Y."/>
            <person name="Dias Y."/>
            <person name="Vanzela A.L.L."/>
            <person name="Huettel B."/>
            <person name="Almeida C.C.S."/>
            <person name="Simkova H."/>
            <person name="Souza G."/>
            <person name="Pedrosa-Harand A."/>
            <person name="Macas J."/>
            <person name="Mayer K.F.X."/>
            <person name="Houben A."/>
            <person name="Marques A."/>
        </authorList>
    </citation>
    <scope>NUCLEOTIDE SEQUENCE</scope>
    <source>
        <strain evidence="2">RhyBre1mFocal</strain>
    </source>
</reference>
<organism evidence="2 3">
    <name type="scientific">Rhynchospora breviuscula</name>
    <dbReference type="NCBI Taxonomy" id="2022672"/>
    <lineage>
        <taxon>Eukaryota</taxon>
        <taxon>Viridiplantae</taxon>
        <taxon>Streptophyta</taxon>
        <taxon>Embryophyta</taxon>
        <taxon>Tracheophyta</taxon>
        <taxon>Spermatophyta</taxon>
        <taxon>Magnoliopsida</taxon>
        <taxon>Liliopsida</taxon>
        <taxon>Poales</taxon>
        <taxon>Cyperaceae</taxon>
        <taxon>Cyperoideae</taxon>
        <taxon>Rhynchosporeae</taxon>
        <taxon>Rhynchospora</taxon>
    </lineage>
</organism>
<accession>A0A9Q0HKW4</accession>
<dbReference type="Pfam" id="PF04520">
    <property type="entry name" value="Senescence_reg"/>
    <property type="match status" value="1"/>
</dbReference>
<evidence type="ECO:0000256" key="1">
    <source>
        <dbReference type="ARBA" id="ARBA00034773"/>
    </source>
</evidence>
<dbReference type="Proteomes" id="UP001151287">
    <property type="component" value="Unassembled WGS sequence"/>
</dbReference>
<dbReference type="PANTHER" id="PTHR33083">
    <property type="entry name" value="EXPRESSED PROTEIN"/>
    <property type="match status" value="1"/>
</dbReference>
<dbReference type="InterPro" id="IPR007608">
    <property type="entry name" value="Senescence_reg_S40"/>
</dbReference>
<dbReference type="PANTHER" id="PTHR33083:SF87">
    <property type="entry name" value="OS01G0727500 PROTEIN"/>
    <property type="match status" value="1"/>
</dbReference>
<proteinExistence type="inferred from homology"/>
<protein>
    <submittedName>
        <fullName evidence="2">Uncharacterized protein</fullName>
    </submittedName>
</protein>
<comment type="caution">
    <text evidence="2">The sequence shown here is derived from an EMBL/GenBank/DDBJ whole genome shotgun (WGS) entry which is preliminary data.</text>
</comment>
<dbReference type="EMBL" id="JAMQYH010000004">
    <property type="protein sequence ID" value="KAJ1689533.1"/>
    <property type="molecule type" value="Genomic_DNA"/>
</dbReference>
<dbReference type="AlphaFoldDB" id="A0A9Q0HKW4"/>
<dbReference type="GO" id="GO:0010150">
    <property type="term" value="P:leaf senescence"/>
    <property type="evidence" value="ECO:0007669"/>
    <property type="project" value="UniProtKB-ARBA"/>
</dbReference>
<comment type="similarity">
    <text evidence="1">Belongs to the senescence regulator S40 family.</text>
</comment>
<name>A0A9Q0HKW4_9POAL</name>
<sequence length="124" mass="14123">MEEFLEAEVLWPETLSSDSNYSEKTILHCADRQNQDSQHENGSIASAPVTIPGGSCLHLSRERRKWWYDEECAELVPPHVMVSRRSNDGKAAVSLRTGQGRTLRGRELWHIRNAVWKMTGFLDG</sequence>